<keyword evidence="3" id="KW-1185">Reference proteome</keyword>
<accession>A0A9P5Y273</accession>
<dbReference type="InterPro" id="IPR011047">
    <property type="entry name" value="Quinoprotein_ADH-like_sf"/>
</dbReference>
<organism evidence="2 3">
    <name type="scientific">Collybia nuda</name>
    <dbReference type="NCBI Taxonomy" id="64659"/>
    <lineage>
        <taxon>Eukaryota</taxon>
        <taxon>Fungi</taxon>
        <taxon>Dikarya</taxon>
        <taxon>Basidiomycota</taxon>
        <taxon>Agaricomycotina</taxon>
        <taxon>Agaricomycetes</taxon>
        <taxon>Agaricomycetidae</taxon>
        <taxon>Agaricales</taxon>
        <taxon>Tricholomatineae</taxon>
        <taxon>Clitocybaceae</taxon>
        <taxon>Collybia</taxon>
    </lineage>
</organism>
<dbReference type="EMBL" id="MU150309">
    <property type="protein sequence ID" value="KAF9459890.1"/>
    <property type="molecule type" value="Genomic_DNA"/>
</dbReference>
<dbReference type="SUPFAM" id="SSF50998">
    <property type="entry name" value="Quinoprotein alcohol dehydrogenase-like"/>
    <property type="match status" value="1"/>
</dbReference>
<dbReference type="InterPro" id="IPR001810">
    <property type="entry name" value="F-box_dom"/>
</dbReference>
<evidence type="ECO:0000259" key="1">
    <source>
        <dbReference type="PROSITE" id="PS50181"/>
    </source>
</evidence>
<evidence type="ECO:0000313" key="3">
    <source>
        <dbReference type="Proteomes" id="UP000807353"/>
    </source>
</evidence>
<dbReference type="Pfam" id="PF00646">
    <property type="entry name" value="F-box"/>
    <property type="match status" value="1"/>
</dbReference>
<dbReference type="OrthoDB" id="2751409at2759"/>
<dbReference type="SUPFAM" id="SSF81383">
    <property type="entry name" value="F-box domain"/>
    <property type="match status" value="1"/>
</dbReference>
<name>A0A9P5Y273_9AGAR</name>
<dbReference type="AlphaFoldDB" id="A0A9P5Y273"/>
<dbReference type="InterPro" id="IPR036047">
    <property type="entry name" value="F-box-like_dom_sf"/>
</dbReference>
<comment type="caution">
    <text evidence="2">The sequence shown here is derived from an EMBL/GenBank/DDBJ whole genome shotgun (WGS) entry which is preliminary data.</text>
</comment>
<dbReference type="PROSITE" id="PS50181">
    <property type="entry name" value="FBOX"/>
    <property type="match status" value="1"/>
</dbReference>
<sequence>MFSLLLDLPTELLNHALWYLDLVDLHSCQLVHSTIYSAIKGSILLKYLTSLKASGMEDNPLHVSTSTAERLNMLLRSENGWSHLQFDFRHTIKAEPNIAWPIGLDGGVLFLLNNHQTHIHHITLPKVVSDNPQWAYLPRDKRTLDFCFAVSDHDLIAIATISKSTEIEIHLLQVSTGLPHPLAEKSKIVIADTSWQSCTVSVAVSGETLVVLVNDFRNASPDRVFIYEWKSGSLKMTIAVPHHSYDNILFLSADKILLPNRIRKTLDIWTMTGNTPNIVLEFLPFKEDTVLMGLTCLSVPNPVTHGTPHSNRPFHESPSDAIIYFIVHIQSFDVVPLEDPIFLLVFVHRRSLLELCYNATTPPENGIPWREWGPSITRLITSDVVTPQWHSTMSGERFVALNGNSEIIALDFNPARAKVLEAAVDGGIGADDNDDYYTKTERAVSSFSHSSLEYPVLSELPYTYYKRKNMGPFDSLLVDGERFLGLRTYNHGHTIQEIEVMHLG</sequence>
<reference evidence="2" key="1">
    <citation type="submission" date="2020-11" db="EMBL/GenBank/DDBJ databases">
        <authorList>
            <consortium name="DOE Joint Genome Institute"/>
            <person name="Ahrendt S."/>
            <person name="Riley R."/>
            <person name="Andreopoulos W."/>
            <person name="Labutti K."/>
            <person name="Pangilinan J."/>
            <person name="Ruiz-Duenas F.J."/>
            <person name="Barrasa J.M."/>
            <person name="Sanchez-Garcia M."/>
            <person name="Camarero S."/>
            <person name="Miyauchi S."/>
            <person name="Serrano A."/>
            <person name="Linde D."/>
            <person name="Babiker R."/>
            <person name="Drula E."/>
            <person name="Ayuso-Fernandez I."/>
            <person name="Pacheco R."/>
            <person name="Padilla G."/>
            <person name="Ferreira P."/>
            <person name="Barriuso J."/>
            <person name="Kellner H."/>
            <person name="Castanera R."/>
            <person name="Alfaro M."/>
            <person name="Ramirez L."/>
            <person name="Pisabarro A.G."/>
            <person name="Kuo A."/>
            <person name="Tritt A."/>
            <person name="Lipzen A."/>
            <person name="He G."/>
            <person name="Yan M."/>
            <person name="Ng V."/>
            <person name="Cullen D."/>
            <person name="Martin F."/>
            <person name="Rosso M.-N."/>
            <person name="Henrissat B."/>
            <person name="Hibbett D."/>
            <person name="Martinez A.T."/>
            <person name="Grigoriev I.V."/>
        </authorList>
    </citation>
    <scope>NUCLEOTIDE SEQUENCE</scope>
    <source>
        <strain evidence="2">CBS 247.69</strain>
    </source>
</reference>
<feature type="domain" description="F-box" evidence="1">
    <location>
        <begin position="2"/>
        <end position="48"/>
    </location>
</feature>
<protein>
    <recommendedName>
        <fullName evidence="1">F-box domain-containing protein</fullName>
    </recommendedName>
</protein>
<dbReference type="Proteomes" id="UP000807353">
    <property type="component" value="Unassembled WGS sequence"/>
</dbReference>
<gene>
    <name evidence="2" type="ORF">BDZ94DRAFT_1267315</name>
</gene>
<evidence type="ECO:0000313" key="2">
    <source>
        <dbReference type="EMBL" id="KAF9459890.1"/>
    </source>
</evidence>
<proteinExistence type="predicted"/>